<comment type="catalytic activity">
    <reaction evidence="5">
        <text>GTP + H2O = GDP + phosphate + H(+)</text>
        <dbReference type="Rhea" id="RHEA:19669"/>
        <dbReference type="ChEBI" id="CHEBI:15377"/>
        <dbReference type="ChEBI" id="CHEBI:15378"/>
        <dbReference type="ChEBI" id="CHEBI:37565"/>
        <dbReference type="ChEBI" id="CHEBI:43474"/>
        <dbReference type="ChEBI" id="CHEBI:58189"/>
    </reaction>
    <physiologicalReaction direction="left-to-right" evidence="5">
        <dbReference type="Rhea" id="RHEA:19670"/>
    </physiologicalReaction>
</comment>
<proteinExistence type="inferred from homology"/>
<dbReference type="Pfam" id="PF02492">
    <property type="entry name" value="cobW"/>
    <property type="match status" value="1"/>
</dbReference>
<evidence type="ECO:0000256" key="5">
    <source>
        <dbReference type="ARBA" id="ARBA00049117"/>
    </source>
</evidence>
<comment type="similarity">
    <text evidence="4">Belongs to the SIMIBI class G3E GTPase family. ZNG1 subfamily.</text>
</comment>
<evidence type="ECO:0000259" key="6">
    <source>
        <dbReference type="SMART" id="SM00833"/>
    </source>
</evidence>
<evidence type="ECO:0000256" key="1">
    <source>
        <dbReference type="ARBA" id="ARBA00022741"/>
    </source>
</evidence>
<dbReference type="Pfam" id="PF07683">
    <property type="entry name" value="CobW_C"/>
    <property type="match status" value="1"/>
</dbReference>
<dbReference type="CDD" id="cd03112">
    <property type="entry name" value="CobW-like"/>
    <property type="match status" value="1"/>
</dbReference>
<dbReference type="SUPFAM" id="SSF90002">
    <property type="entry name" value="Hypothetical protein YjiA, C-terminal domain"/>
    <property type="match status" value="1"/>
</dbReference>
<dbReference type="InterPro" id="IPR051316">
    <property type="entry name" value="Zinc-reg_GTPase_activator"/>
</dbReference>
<evidence type="ECO:0000256" key="2">
    <source>
        <dbReference type="ARBA" id="ARBA00022801"/>
    </source>
</evidence>
<dbReference type="EMBL" id="JBHTIL010000001">
    <property type="protein sequence ID" value="MFD0924309.1"/>
    <property type="molecule type" value="Genomic_DNA"/>
</dbReference>
<comment type="caution">
    <text evidence="7">The sequence shown here is derived from an EMBL/GenBank/DDBJ whole genome shotgun (WGS) entry which is preliminary data.</text>
</comment>
<accession>A0ABW3G0W4</accession>
<dbReference type="InterPro" id="IPR003495">
    <property type="entry name" value="CobW/HypB/UreG_nucleotide-bd"/>
</dbReference>
<dbReference type="Gene3D" id="3.40.50.300">
    <property type="entry name" value="P-loop containing nucleotide triphosphate hydrolases"/>
    <property type="match status" value="1"/>
</dbReference>
<feature type="domain" description="CobW C-terminal" evidence="6">
    <location>
        <begin position="232"/>
        <end position="326"/>
    </location>
</feature>
<keyword evidence="2" id="KW-0378">Hydrolase</keyword>
<organism evidence="7 8">
    <name type="scientific">Williamsia deligens</name>
    <dbReference type="NCBI Taxonomy" id="321325"/>
    <lineage>
        <taxon>Bacteria</taxon>
        <taxon>Bacillati</taxon>
        <taxon>Actinomycetota</taxon>
        <taxon>Actinomycetes</taxon>
        <taxon>Mycobacteriales</taxon>
        <taxon>Nocardiaceae</taxon>
        <taxon>Williamsia</taxon>
    </lineage>
</organism>
<evidence type="ECO:0000313" key="7">
    <source>
        <dbReference type="EMBL" id="MFD0924309.1"/>
    </source>
</evidence>
<dbReference type="Proteomes" id="UP001597068">
    <property type="component" value="Unassembled WGS sequence"/>
</dbReference>
<dbReference type="SUPFAM" id="SSF52540">
    <property type="entry name" value="P-loop containing nucleoside triphosphate hydrolases"/>
    <property type="match status" value="1"/>
</dbReference>
<evidence type="ECO:0000256" key="4">
    <source>
        <dbReference type="ARBA" id="ARBA00034320"/>
    </source>
</evidence>
<sequence length="357" mass="37436">MRRAVPVIVVSGFLGAGKTTMVNHLLRSRSGARIGVVVNDFGDVSIDALLVAGAVDGAVRLGNGCICCTADADTLGEVLGGLVAPAAGLDAVLVETSGLAEPAAVARMVIATADPRIGYGGLVYLVDAENLDALRPDNPEIDRHIALADLLVVNKVDRVDARTRDRVLDGVRALNPTAAVVATVDGAVDPGLLLDIPDDRDTGPRQLELADLLVAGDDETGHDDHHHAHTRYESLSVTADRPLHPRRLAAFLERPPAGVYRIKGVVELAGADRHRLVVHAVGGLLDVTTAPGRRASAQRSVRQSDLVAIGAGMDAPTVRATLQELETRTDETVDAQAALGVTRHLRTPTPRRAGAQT</sequence>
<dbReference type="InterPro" id="IPR027417">
    <property type="entry name" value="P-loop_NTPase"/>
</dbReference>
<dbReference type="PANTHER" id="PTHR13748">
    <property type="entry name" value="COBW-RELATED"/>
    <property type="match status" value="1"/>
</dbReference>
<dbReference type="RefSeq" id="WP_253647640.1">
    <property type="nucleotide sequence ID" value="NZ_BAAAMO010000002.1"/>
</dbReference>
<evidence type="ECO:0000313" key="8">
    <source>
        <dbReference type="Proteomes" id="UP001597068"/>
    </source>
</evidence>
<dbReference type="SMART" id="SM00833">
    <property type="entry name" value="CobW_C"/>
    <property type="match status" value="1"/>
</dbReference>
<gene>
    <name evidence="7" type="ORF">ACFQ04_01025</name>
</gene>
<keyword evidence="1" id="KW-0547">Nucleotide-binding</keyword>
<name>A0ABW3G0W4_9NOCA</name>
<dbReference type="PANTHER" id="PTHR13748:SF62">
    <property type="entry name" value="COBW DOMAIN-CONTAINING PROTEIN"/>
    <property type="match status" value="1"/>
</dbReference>
<keyword evidence="3" id="KW-0143">Chaperone</keyword>
<protein>
    <submittedName>
        <fullName evidence="7">CobW family GTP-binding protein</fullName>
    </submittedName>
</protein>
<dbReference type="Gene3D" id="3.30.1220.10">
    <property type="entry name" value="CobW-like, C-terminal domain"/>
    <property type="match status" value="1"/>
</dbReference>
<evidence type="ECO:0000256" key="3">
    <source>
        <dbReference type="ARBA" id="ARBA00023186"/>
    </source>
</evidence>
<dbReference type="InterPro" id="IPR011629">
    <property type="entry name" value="CobW-like_C"/>
</dbReference>
<dbReference type="InterPro" id="IPR036627">
    <property type="entry name" value="CobW-likC_sf"/>
</dbReference>
<keyword evidence="8" id="KW-1185">Reference proteome</keyword>
<reference evidence="8" key="1">
    <citation type="journal article" date="2019" name="Int. J. Syst. Evol. Microbiol.">
        <title>The Global Catalogue of Microorganisms (GCM) 10K type strain sequencing project: providing services to taxonomists for standard genome sequencing and annotation.</title>
        <authorList>
            <consortium name="The Broad Institute Genomics Platform"/>
            <consortium name="The Broad Institute Genome Sequencing Center for Infectious Disease"/>
            <person name="Wu L."/>
            <person name="Ma J."/>
        </authorList>
    </citation>
    <scope>NUCLEOTIDE SEQUENCE [LARGE SCALE GENOMIC DNA]</scope>
    <source>
        <strain evidence="8">CCUG 50873</strain>
    </source>
</reference>